<gene>
    <name evidence="2" type="ORF">PUT78_05030</name>
</gene>
<dbReference type="Proteomes" id="UP001431784">
    <property type="component" value="Unassembled WGS sequence"/>
</dbReference>
<name>A0ABT5T8G6_9RHOB</name>
<dbReference type="PANTHER" id="PTHR43805">
    <property type="entry name" value="GLYCEROPHOSPHORYL DIESTER PHOSPHODIESTERASE"/>
    <property type="match status" value="1"/>
</dbReference>
<dbReference type="EMBL" id="JAQZSM010000003">
    <property type="protein sequence ID" value="MDD7970457.1"/>
    <property type="molecule type" value="Genomic_DNA"/>
</dbReference>
<dbReference type="Gene3D" id="3.20.20.190">
    <property type="entry name" value="Phosphatidylinositol (PI) phosphodiesterase"/>
    <property type="match status" value="1"/>
</dbReference>
<dbReference type="PROSITE" id="PS51704">
    <property type="entry name" value="GP_PDE"/>
    <property type="match status" value="1"/>
</dbReference>
<reference evidence="2" key="1">
    <citation type="submission" date="2023-02" db="EMBL/GenBank/DDBJ databases">
        <title>Description of Roseinatronobacter alkalisoli sp. nov., an alkaliphilic bacerium isolated from soda soil.</title>
        <authorList>
            <person name="Wei W."/>
        </authorList>
    </citation>
    <scope>NUCLEOTIDE SEQUENCE</scope>
    <source>
        <strain evidence="2">HJB301</strain>
    </source>
</reference>
<feature type="domain" description="GP-PDE" evidence="1">
    <location>
        <begin position="15"/>
        <end position="247"/>
    </location>
</feature>
<dbReference type="RefSeq" id="WP_274351078.1">
    <property type="nucleotide sequence ID" value="NZ_JAQZSM010000003.1"/>
</dbReference>
<evidence type="ECO:0000313" key="2">
    <source>
        <dbReference type="EMBL" id="MDD7970457.1"/>
    </source>
</evidence>
<keyword evidence="3" id="KW-1185">Reference proteome</keyword>
<dbReference type="Pfam" id="PF03009">
    <property type="entry name" value="GDPD"/>
    <property type="match status" value="1"/>
</dbReference>
<evidence type="ECO:0000313" key="3">
    <source>
        <dbReference type="Proteomes" id="UP001431784"/>
    </source>
</evidence>
<dbReference type="InterPro" id="IPR030395">
    <property type="entry name" value="GP_PDE_dom"/>
</dbReference>
<organism evidence="2 3">
    <name type="scientific">Roseinatronobacter alkalisoli</name>
    <dbReference type="NCBI Taxonomy" id="3028235"/>
    <lineage>
        <taxon>Bacteria</taxon>
        <taxon>Pseudomonadati</taxon>
        <taxon>Pseudomonadota</taxon>
        <taxon>Alphaproteobacteria</taxon>
        <taxon>Rhodobacterales</taxon>
        <taxon>Paracoccaceae</taxon>
        <taxon>Roseinatronobacter</taxon>
    </lineage>
</organism>
<dbReference type="SUPFAM" id="SSF51695">
    <property type="entry name" value="PLC-like phosphodiesterases"/>
    <property type="match status" value="1"/>
</dbReference>
<sequence length="252" mass="27923">MARLSTHPFLSSPGARGFAHRGGALEAEENTLPAFRHAVALGYSHVELDVHATRDGVVVVHHDADLTRLFDDPRTIAASSWAELKPLRTKAGAGIPRLETVLEEFPDLFIAIEAKSLEVVEPLVRLITRMNALERVCIGAFDPARTSLARRLLGPDLLWSPAHMQVARLWASGFGLPLALDDFAVVQIPVSWRGIPLVTPRFLRAAHARGVHVQVWTVNDDTQMRTLLDWGVDGLMTDRPTLLQDVLNNHRR</sequence>
<comment type="caution">
    <text evidence="2">The sequence shown here is derived from an EMBL/GenBank/DDBJ whole genome shotgun (WGS) entry which is preliminary data.</text>
</comment>
<evidence type="ECO:0000259" key="1">
    <source>
        <dbReference type="PROSITE" id="PS51704"/>
    </source>
</evidence>
<protein>
    <submittedName>
        <fullName evidence="2">Glycerophosphodiester phosphodiesterase</fullName>
    </submittedName>
</protein>
<proteinExistence type="predicted"/>
<dbReference type="PANTHER" id="PTHR43805:SF1">
    <property type="entry name" value="GP-PDE DOMAIN-CONTAINING PROTEIN"/>
    <property type="match status" value="1"/>
</dbReference>
<dbReference type="CDD" id="cd08561">
    <property type="entry name" value="GDPD_cytoplasmic_ScUgpQ2_like"/>
    <property type="match status" value="1"/>
</dbReference>
<accession>A0ABT5T8G6</accession>
<dbReference type="InterPro" id="IPR017946">
    <property type="entry name" value="PLC-like_Pdiesterase_TIM-brl"/>
</dbReference>